<comment type="caution">
    <text evidence="1">The sequence shown here is derived from an EMBL/GenBank/DDBJ whole genome shotgun (WGS) entry which is preliminary data.</text>
</comment>
<accession>A0ABR3JX27</accession>
<dbReference type="Proteomes" id="UP001556367">
    <property type="component" value="Unassembled WGS sequence"/>
</dbReference>
<sequence length="357" mass="39240">MTVGFEDSIAPNVIVKVNPTPLLESGQEIWAILASQNAPELIEASSPEHCARVVERLLRSQFSTTRGPNVNSRHRCLFKLAAESPSDHLSGHIVFGLSVHQVQNTTQLQFISLLQNLIEIDPSTGGDTSAVSAPPKTYFRPERDAELIEALREALETNLKPQAGHVVPLSESFVLISAAELQDSDDSDRDEDQSLYLSSYSHWPDASSRAPSPATSGIFLGRQDPSCPTGTFLDTEDTAIQRSSDTPEHSAEQNKINAERELRIVLTAIFIACRWQRLLEEQTRHMEHCGSGFSTVNPDSLSTSRDEHVDHPPDDIPFLLTAQAGSTVNIHYGHQFTIYGGINRSNVGGSNNHHFDS</sequence>
<gene>
    <name evidence="1" type="ORF">HGRIS_005460</name>
</gene>
<reference evidence="2" key="1">
    <citation type="submission" date="2024-06" db="EMBL/GenBank/DDBJ databases">
        <title>Multi-omics analyses provide insights into the biosynthesis of the anticancer antibiotic pleurotin in Hohenbuehelia grisea.</title>
        <authorList>
            <person name="Weaver J.A."/>
            <person name="Alberti F."/>
        </authorList>
    </citation>
    <scope>NUCLEOTIDE SEQUENCE [LARGE SCALE GENOMIC DNA]</scope>
    <source>
        <strain evidence="2">T-177</strain>
    </source>
</reference>
<evidence type="ECO:0000313" key="1">
    <source>
        <dbReference type="EMBL" id="KAL0960417.1"/>
    </source>
</evidence>
<evidence type="ECO:0000313" key="2">
    <source>
        <dbReference type="Proteomes" id="UP001556367"/>
    </source>
</evidence>
<organism evidence="1 2">
    <name type="scientific">Hohenbuehelia grisea</name>
    <dbReference type="NCBI Taxonomy" id="104357"/>
    <lineage>
        <taxon>Eukaryota</taxon>
        <taxon>Fungi</taxon>
        <taxon>Dikarya</taxon>
        <taxon>Basidiomycota</taxon>
        <taxon>Agaricomycotina</taxon>
        <taxon>Agaricomycetes</taxon>
        <taxon>Agaricomycetidae</taxon>
        <taxon>Agaricales</taxon>
        <taxon>Pleurotineae</taxon>
        <taxon>Pleurotaceae</taxon>
        <taxon>Hohenbuehelia</taxon>
    </lineage>
</organism>
<dbReference type="EMBL" id="JASNQZ010000001">
    <property type="protein sequence ID" value="KAL0960417.1"/>
    <property type="molecule type" value="Genomic_DNA"/>
</dbReference>
<name>A0ABR3JX27_9AGAR</name>
<protein>
    <submittedName>
        <fullName evidence="1">Uncharacterized protein</fullName>
    </submittedName>
</protein>
<proteinExistence type="predicted"/>
<keyword evidence="2" id="KW-1185">Reference proteome</keyword>